<dbReference type="AlphaFoldDB" id="A0AAD1XQZ6"/>
<gene>
    <name evidence="2" type="ORF">ECRASSUSDP1_LOCUS18966</name>
</gene>
<dbReference type="Proteomes" id="UP001295684">
    <property type="component" value="Unassembled WGS sequence"/>
</dbReference>
<keyword evidence="3" id="KW-1185">Reference proteome</keyword>
<evidence type="ECO:0000256" key="1">
    <source>
        <dbReference type="SAM" id="Phobius"/>
    </source>
</evidence>
<name>A0AAD1XQZ6_EUPCR</name>
<keyword evidence="1" id="KW-1133">Transmembrane helix</keyword>
<feature type="transmembrane region" description="Helical" evidence="1">
    <location>
        <begin position="65"/>
        <end position="86"/>
    </location>
</feature>
<evidence type="ECO:0000313" key="3">
    <source>
        <dbReference type="Proteomes" id="UP001295684"/>
    </source>
</evidence>
<proteinExistence type="predicted"/>
<reference evidence="2" key="1">
    <citation type="submission" date="2023-07" db="EMBL/GenBank/DDBJ databases">
        <authorList>
            <consortium name="AG Swart"/>
            <person name="Singh M."/>
            <person name="Singh A."/>
            <person name="Seah K."/>
            <person name="Emmerich C."/>
        </authorList>
    </citation>
    <scope>NUCLEOTIDE SEQUENCE</scope>
    <source>
        <strain evidence="2">DP1</strain>
    </source>
</reference>
<evidence type="ECO:0000313" key="2">
    <source>
        <dbReference type="EMBL" id="CAI2377578.1"/>
    </source>
</evidence>
<keyword evidence="1" id="KW-0812">Transmembrane</keyword>
<dbReference type="EMBL" id="CAMPGE010019229">
    <property type="protein sequence ID" value="CAI2377578.1"/>
    <property type="molecule type" value="Genomic_DNA"/>
</dbReference>
<sequence length="283" mass="33054">MEANCSDIYFISKCEKDIYKVEHWQLSRLNFNLCETYNFGYQTSSLTLFFQFSKMKNLVKKASNFSTLSCFIPCSFIFSLNGGAYYKKDANKFIKKKFTDLKSLKISHSTFTTQRTQKESLSGKTGDLTKNIGFITESITLNSFLINEKEFRSLLMASCKLEKFRFELCRILNKNKKTFFKPRSQIKLISFYQMGVLDAHEDFERDLLSTNISLQSDFSFQNPPLLSKKKDLYQILNIIKSCVILDCFNTIEFIDCDAKLSHLEQFMEAQPEIKRVWINIQVT</sequence>
<keyword evidence="1" id="KW-0472">Membrane</keyword>
<organism evidence="2 3">
    <name type="scientific">Euplotes crassus</name>
    <dbReference type="NCBI Taxonomy" id="5936"/>
    <lineage>
        <taxon>Eukaryota</taxon>
        <taxon>Sar</taxon>
        <taxon>Alveolata</taxon>
        <taxon>Ciliophora</taxon>
        <taxon>Intramacronucleata</taxon>
        <taxon>Spirotrichea</taxon>
        <taxon>Hypotrichia</taxon>
        <taxon>Euplotida</taxon>
        <taxon>Euplotidae</taxon>
        <taxon>Moneuplotes</taxon>
    </lineage>
</organism>
<accession>A0AAD1XQZ6</accession>
<comment type="caution">
    <text evidence="2">The sequence shown here is derived from an EMBL/GenBank/DDBJ whole genome shotgun (WGS) entry which is preliminary data.</text>
</comment>
<protein>
    <submittedName>
        <fullName evidence="2">Uncharacterized protein</fullName>
    </submittedName>
</protein>